<dbReference type="STRING" id="623280.SAMN05660226_01320"/>
<reference evidence="2 3" key="1">
    <citation type="submission" date="2017-02" db="EMBL/GenBank/DDBJ databases">
        <authorList>
            <person name="Peterson S.W."/>
        </authorList>
    </citation>
    <scope>NUCLEOTIDE SEQUENCE [LARGE SCALE GENOMIC DNA]</scope>
    <source>
        <strain evidence="2 3">DSM 22899</strain>
    </source>
</reference>
<keyword evidence="1" id="KW-0812">Transmembrane</keyword>
<name>A0A1T5B4A4_9SPHI</name>
<organism evidence="2 3">
    <name type="scientific">Parapedobacter luteus</name>
    <dbReference type="NCBI Taxonomy" id="623280"/>
    <lineage>
        <taxon>Bacteria</taxon>
        <taxon>Pseudomonadati</taxon>
        <taxon>Bacteroidota</taxon>
        <taxon>Sphingobacteriia</taxon>
        <taxon>Sphingobacteriales</taxon>
        <taxon>Sphingobacteriaceae</taxon>
        <taxon>Parapedobacter</taxon>
    </lineage>
</organism>
<dbReference type="OrthoDB" id="1525231at2"/>
<evidence type="ECO:0000256" key="1">
    <source>
        <dbReference type="SAM" id="Phobius"/>
    </source>
</evidence>
<keyword evidence="1" id="KW-0472">Membrane</keyword>
<evidence type="ECO:0000313" key="2">
    <source>
        <dbReference type="EMBL" id="SKB41790.1"/>
    </source>
</evidence>
<keyword evidence="3" id="KW-1185">Reference proteome</keyword>
<proteinExistence type="predicted"/>
<keyword evidence="1" id="KW-1133">Transmembrane helix</keyword>
<feature type="transmembrane region" description="Helical" evidence="1">
    <location>
        <begin position="41"/>
        <end position="61"/>
    </location>
</feature>
<gene>
    <name evidence="2" type="ORF">SAMN05660226_01320</name>
</gene>
<accession>A0A1T5B4A4</accession>
<dbReference type="RefSeq" id="WP_079715978.1">
    <property type="nucleotide sequence ID" value="NZ_FUYS01000002.1"/>
</dbReference>
<dbReference type="Proteomes" id="UP000190541">
    <property type="component" value="Unassembled WGS sequence"/>
</dbReference>
<evidence type="ECO:0000313" key="3">
    <source>
        <dbReference type="Proteomes" id="UP000190541"/>
    </source>
</evidence>
<feature type="transmembrane region" description="Helical" evidence="1">
    <location>
        <begin position="6"/>
        <end position="29"/>
    </location>
</feature>
<dbReference type="AlphaFoldDB" id="A0A1T5B4A4"/>
<dbReference type="EMBL" id="FUYS01000002">
    <property type="protein sequence ID" value="SKB41790.1"/>
    <property type="molecule type" value="Genomic_DNA"/>
</dbReference>
<feature type="transmembrane region" description="Helical" evidence="1">
    <location>
        <begin position="81"/>
        <end position="113"/>
    </location>
</feature>
<protein>
    <submittedName>
        <fullName evidence="2">Uncharacterized protein</fullName>
    </submittedName>
</protein>
<sequence>MLFVLIVVIAGLLAVVGPWWTIAPVCFAVCWWKSTSASQAFWTPAMAGITLWMGYALYLHFNSGVDLATKVAGIFTAGVPALAAVPGIVLVLIIAVLVVGPVSGFAGLAGLAVRRFLNAPASP</sequence>